<dbReference type="InterPro" id="IPR002347">
    <property type="entry name" value="SDR_fam"/>
</dbReference>
<evidence type="ECO:0000313" key="3">
    <source>
        <dbReference type="EMBL" id="KIW06067.1"/>
    </source>
</evidence>
<evidence type="ECO:0000256" key="2">
    <source>
        <dbReference type="ARBA" id="ARBA00023002"/>
    </source>
</evidence>
<dbReference type="SUPFAM" id="SSF51735">
    <property type="entry name" value="NAD(P)-binding Rossmann-fold domains"/>
    <property type="match status" value="1"/>
</dbReference>
<dbReference type="Pfam" id="PF00106">
    <property type="entry name" value="adh_short"/>
    <property type="match status" value="1"/>
</dbReference>
<dbReference type="InterPro" id="IPR036291">
    <property type="entry name" value="NAD(P)-bd_dom_sf"/>
</dbReference>
<dbReference type="PANTHER" id="PTHR44229:SF4">
    <property type="entry name" value="15-HYDROXYPROSTAGLANDIN DEHYDROGENASE [NAD(+)]"/>
    <property type="match status" value="1"/>
</dbReference>
<evidence type="ECO:0000313" key="4">
    <source>
        <dbReference type="Proteomes" id="UP000053259"/>
    </source>
</evidence>
<dbReference type="AlphaFoldDB" id="A0A0D1YZF6"/>
<sequence>MATTFDPNGKTAIITGGGSGINFAFAKLLLSKGCNVLIADLGLRPEAKEHYDKFTSSPRAVFQKTDVTKWAELEEMFNVAFKEFGQVDILCAGAGLFDPKFSNFWFPPGSAESRDDPHGDRYLTMDVNVTHPIRSTQLALSHWMNPPKGQPKASPSNPKRVVVCCSVASLLHGISYPLYFASKHAVAAFVRSLGDLNEKLGIKVGGVCPGGVRSPMLMEDQHKARTIDFEKDRMVTPEQVAEVLYRLCVDDSVPGGSLLEITENGEREVQAFGDPGPAGGTNISHWEIAINEVWSQLDTPGWGQVKPSL</sequence>
<dbReference type="InParanoid" id="A0A0D1YZF6"/>
<dbReference type="Gene3D" id="3.40.50.720">
    <property type="entry name" value="NAD(P)-binding Rossmann-like Domain"/>
    <property type="match status" value="1"/>
</dbReference>
<reference evidence="3 4" key="1">
    <citation type="submission" date="2015-01" db="EMBL/GenBank/DDBJ databases">
        <title>The Genome Sequence of Ochroconis gallopava CBS43764.</title>
        <authorList>
            <consortium name="The Broad Institute Genomics Platform"/>
            <person name="Cuomo C."/>
            <person name="de Hoog S."/>
            <person name="Gorbushina A."/>
            <person name="Stielow B."/>
            <person name="Teixiera M."/>
            <person name="Abouelleil A."/>
            <person name="Chapman S.B."/>
            <person name="Priest M."/>
            <person name="Young S.K."/>
            <person name="Wortman J."/>
            <person name="Nusbaum C."/>
            <person name="Birren B."/>
        </authorList>
    </citation>
    <scope>NUCLEOTIDE SEQUENCE [LARGE SCALE GENOMIC DNA]</scope>
    <source>
        <strain evidence="3 4">CBS 43764</strain>
    </source>
</reference>
<dbReference type="HOGENOM" id="CLU_010194_13_2_1"/>
<dbReference type="RefSeq" id="XP_016215936.1">
    <property type="nucleotide sequence ID" value="XM_016356413.1"/>
</dbReference>
<organism evidence="3 4">
    <name type="scientific">Verruconis gallopava</name>
    <dbReference type="NCBI Taxonomy" id="253628"/>
    <lineage>
        <taxon>Eukaryota</taxon>
        <taxon>Fungi</taxon>
        <taxon>Dikarya</taxon>
        <taxon>Ascomycota</taxon>
        <taxon>Pezizomycotina</taxon>
        <taxon>Dothideomycetes</taxon>
        <taxon>Pleosporomycetidae</taxon>
        <taxon>Venturiales</taxon>
        <taxon>Sympoventuriaceae</taxon>
        <taxon>Verruconis</taxon>
    </lineage>
</organism>
<evidence type="ECO:0008006" key="5">
    <source>
        <dbReference type="Google" id="ProtNLM"/>
    </source>
</evidence>
<evidence type="ECO:0000256" key="1">
    <source>
        <dbReference type="ARBA" id="ARBA00006484"/>
    </source>
</evidence>
<dbReference type="PANTHER" id="PTHR44229">
    <property type="entry name" value="15-HYDROXYPROSTAGLANDIN DEHYDROGENASE [NAD(+)]"/>
    <property type="match status" value="1"/>
</dbReference>
<keyword evidence="4" id="KW-1185">Reference proteome</keyword>
<dbReference type="OrthoDB" id="5296at2759"/>
<comment type="similarity">
    <text evidence="1">Belongs to the short-chain dehydrogenases/reductases (SDR) family.</text>
</comment>
<dbReference type="VEuPathDB" id="FungiDB:PV09_03239"/>
<dbReference type="GO" id="GO:0016616">
    <property type="term" value="F:oxidoreductase activity, acting on the CH-OH group of donors, NAD or NADP as acceptor"/>
    <property type="evidence" value="ECO:0007669"/>
    <property type="project" value="TreeGrafter"/>
</dbReference>
<dbReference type="STRING" id="253628.A0A0D1YZF6"/>
<dbReference type="EMBL" id="KN847536">
    <property type="protein sequence ID" value="KIW06067.1"/>
    <property type="molecule type" value="Genomic_DNA"/>
</dbReference>
<keyword evidence="2" id="KW-0560">Oxidoreductase</keyword>
<dbReference type="GO" id="GO:0005737">
    <property type="term" value="C:cytoplasm"/>
    <property type="evidence" value="ECO:0007669"/>
    <property type="project" value="TreeGrafter"/>
</dbReference>
<proteinExistence type="inferred from homology"/>
<accession>A0A0D1YZF6</accession>
<name>A0A0D1YZF6_9PEZI</name>
<dbReference type="PRINTS" id="PR00081">
    <property type="entry name" value="GDHRDH"/>
</dbReference>
<dbReference type="GeneID" id="27311212"/>
<dbReference type="Proteomes" id="UP000053259">
    <property type="component" value="Unassembled WGS sequence"/>
</dbReference>
<protein>
    <recommendedName>
        <fullName evidence="5">3-hydroxybutyrate dehydrogenase</fullName>
    </recommendedName>
</protein>
<gene>
    <name evidence="3" type="ORF">PV09_03239</name>
</gene>